<gene>
    <name evidence="3" type="ORF">GCM10022200_28340</name>
</gene>
<dbReference type="PANTHER" id="PTHR43428:SF1">
    <property type="entry name" value="ARSENATE REDUCTASE"/>
    <property type="match status" value="1"/>
</dbReference>
<dbReference type="EMBL" id="BAAAYU010000005">
    <property type="protein sequence ID" value="GAA3642804.1"/>
    <property type="molecule type" value="Genomic_DNA"/>
</dbReference>
<sequence>MTEGEKRTHRIGRPLDPGEAVARAAQAAVLGDSINLRVLSAIAAGIHPAELADALHVAAERAATAVDVLGRAGIVQRDADIGWTLTAHGWVRFGRLLIDDPALRALRERRAPVAALPTAVDAVARDLAYRFASTFSAETVSRYVAESYLLLSRSANVRSHLATLTARYAAERLEALASAEGLVLRGTPEVLFVCVQNAGRSQLASAYLRHLAGNTVHVRTAGSAPAAEVDPRIARTLAEVGVPAADDYPKPLTDEVVQAADYVITMGCGDACPVYPGRRYLDWPLEDPLTVDDDELRVIRDEVRLRVVDLIAELGLAPQQASR</sequence>
<dbReference type="CDD" id="cd16345">
    <property type="entry name" value="LMWP_ArsC"/>
    <property type="match status" value="1"/>
</dbReference>
<dbReference type="Proteomes" id="UP001501697">
    <property type="component" value="Unassembled WGS sequence"/>
</dbReference>
<evidence type="ECO:0000313" key="4">
    <source>
        <dbReference type="Proteomes" id="UP001501697"/>
    </source>
</evidence>
<accession>A0ABP7AYT3</accession>
<feature type="domain" description="Phosphotyrosine protein phosphatase I" evidence="2">
    <location>
        <begin position="188"/>
        <end position="313"/>
    </location>
</feature>
<dbReference type="NCBIfam" id="NF046112">
    <property type="entry name" value="MSMEG_6209_Nter"/>
    <property type="match status" value="1"/>
</dbReference>
<dbReference type="InterPro" id="IPR036196">
    <property type="entry name" value="Ptyr_pPase_sf"/>
</dbReference>
<keyword evidence="1" id="KW-0059">Arsenical resistance</keyword>
<name>A0ABP7AYT3_9MICO</name>
<keyword evidence="4" id="KW-1185">Reference proteome</keyword>
<reference evidence="4" key="1">
    <citation type="journal article" date="2019" name="Int. J. Syst. Evol. Microbiol.">
        <title>The Global Catalogue of Microorganisms (GCM) 10K type strain sequencing project: providing services to taxonomists for standard genome sequencing and annotation.</title>
        <authorList>
            <consortium name="The Broad Institute Genomics Platform"/>
            <consortium name="The Broad Institute Genome Sequencing Center for Infectious Disease"/>
            <person name="Wu L."/>
            <person name="Ma J."/>
        </authorList>
    </citation>
    <scope>NUCLEOTIDE SEQUENCE [LARGE SCALE GENOMIC DNA]</scope>
    <source>
        <strain evidence="4">JCM 16544</strain>
    </source>
</reference>
<dbReference type="Gene3D" id="3.40.50.2300">
    <property type="match status" value="1"/>
</dbReference>
<dbReference type="Pfam" id="PF01451">
    <property type="entry name" value="LMWPc"/>
    <property type="match status" value="1"/>
</dbReference>
<protein>
    <recommendedName>
        <fullName evidence="2">Phosphotyrosine protein phosphatase I domain-containing protein</fullName>
    </recommendedName>
</protein>
<dbReference type="RefSeq" id="WP_344739677.1">
    <property type="nucleotide sequence ID" value="NZ_BAAAYU010000005.1"/>
</dbReference>
<dbReference type="Gene3D" id="1.10.8.1060">
    <property type="entry name" value="Corynebacterium glutamicum thioredoxin-dependent arsenate reductase, N-terminal domain"/>
    <property type="match status" value="1"/>
</dbReference>
<dbReference type="PANTHER" id="PTHR43428">
    <property type="entry name" value="ARSENATE REDUCTASE"/>
    <property type="match status" value="1"/>
</dbReference>
<dbReference type="InterPro" id="IPR048716">
    <property type="entry name" value="Phosphatase-like_N"/>
</dbReference>
<organism evidence="3 4">
    <name type="scientific">Microbacterium awajiense</name>
    <dbReference type="NCBI Taxonomy" id="415214"/>
    <lineage>
        <taxon>Bacteria</taxon>
        <taxon>Bacillati</taxon>
        <taxon>Actinomycetota</taxon>
        <taxon>Actinomycetes</taxon>
        <taxon>Micrococcales</taxon>
        <taxon>Microbacteriaceae</taxon>
        <taxon>Microbacterium</taxon>
    </lineage>
</organism>
<evidence type="ECO:0000256" key="1">
    <source>
        <dbReference type="ARBA" id="ARBA00022849"/>
    </source>
</evidence>
<proteinExistence type="predicted"/>
<dbReference type="Pfam" id="PF21234">
    <property type="entry name" value="Phosphatase-like_N"/>
    <property type="match status" value="1"/>
</dbReference>
<dbReference type="SMART" id="SM00226">
    <property type="entry name" value="LMWPc"/>
    <property type="match status" value="1"/>
</dbReference>
<dbReference type="InterPro" id="IPR023485">
    <property type="entry name" value="Ptyr_pPase"/>
</dbReference>
<comment type="caution">
    <text evidence="3">The sequence shown here is derived from an EMBL/GenBank/DDBJ whole genome shotgun (WGS) entry which is preliminary data.</text>
</comment>
<evidence type="ECO:0000313" key="3">
    <source>
        <dbReference type="EMBL" id="GAA3642804.1"/>
    </source>
</evidence>
<dbReference type="SUPFAM" id="SSF52788">
    <property type="entry name" value="Phosphotyrosine protein phosphatases I"/>
    <property type="match status" value="1"/>
</dbReference>
<evidence type="ECO:0000259" key="2">
    <source>
        <dbReference type="SMART" id="SM00226"/>
    </source>
</evidence>